<proteinExistence type="predicted"/>
<keyword evidence="2" id="KW-0238">DNA-binding</keyword>
<dbReference type="Proteomes" id="UP000460221">
    <property type="component" value="Unassembled WGS sequence"/>
</dbReference>
<protein>
    <submittedName>
        <fullName evidence="2">Excisionase family DNA-binding protein</fullName>
    </submittedName>
</protein>
<dbReference type="InterPro" id="IPR010093">
    <property type="entry name" value="SinI_DNA-bd"/>
</dbReference>
<comment type="caution">
    <text evidence="2">The sequence shown here is derived from an EMBL/GenBank/DDBJ whole genome shotgun (WGS) entry which is preliminary data.</text>
</comment>
<dbReference type="NCBIfam" id="TIGR01764">
    <property type="entry name" value="excise"/>
    <property type="match status" value="1"/>
</dbReference>
<dbReference type="EMBL" id="WLYK01000001">
    <property type="protein sequence ID" value="MTD12886.1"/>
    <property type="molecule type" value="Genomic_DNA"/>
</dbReference>
<evidence type="ECO:0000259" key="1">
    <source>
        <dbReference type="Pfam" id="PF12728"/>
    </source>
</evidence>
<dbReference type="GO" id="GO:0003677">
    <property type="term" value="F:DNA binding"/>
    <property type="evidence" value="ECO:0007669"/>
    <property type="project" value="UniProtKB-KW"/>
</dbReference>
<feature type="domain" description="Helix-turn-helix" evidence="1">
    <location>
        <begin position="16"/>
        <end position="64"/>
    </location>
</feature>
<dbReference type="InterPro" id="IPR041657">
    <property type="entry name" value="HTH_17"/>
</dbReference>
<dbReference type="AlphaFoldDB" id="A0A7K1FFN8"/>
<gene>
    <name evidence="2" type="ORF">GIS00_02860</name>
</gene>
<name>A0A7K1FFN8_9ACTN</name>
<sequence length="92" mass="10378">MRSGQDLTFSADDTQLTPAQAAKILGMSRGHLYKLLDSGIIPSTHVGRDRRLKLSEVGEYAKSRQRDQALLAERFAHADRDRQRLLRSLLDS</sequence>
<evidence type="ECO:0000313" key="2">
    <source>
        <dbReference type="EMBL" id="MTD12886.1"/>
    </source>
</evidence>
<dbReference type="Pfam" id="PF12728">
    <property type="entry name" value="HTH_17"/>
    <property type="match status" value="1"/>
</dbReference>
<organism evidence="2 3">
    <name type="scientific">Nakamurella alba</name>
    <dbReference type="NCBI Taxonomy" id="2665158"/>
    <lineage>
        <taxon>Bacteria</taxon>
        <taxon>Bacillati</taxon>
        <taxon>Actinomycetota</taxon>
        <taxon>Actinomycetes</taxon>
        <taxon>Nakamurellales</taxon>
        <taxon>Nakamurellaceae</taxon>
        <taxon>Nakamurella</taxon>
    </lineage>
</organism>
<accession>A0A7K1FFN8</accession>
<reference evidence="2 3" key="1">
    <citation type="submission" date="2019-11" db="EMBL/GenBank/DDBJ databases">
        <authorList>
            <person name="Jiang L.-Q."/>
        </authorList>
    </citation>
    <scope>NUCLEOTIDE SEQUENCE [LARGE SCALE GENOMIC DNA]</scope>
    <source>
        <strain evidence="2 3">YIM 132087</strain>
    </source>
</reference>
<evidence type="ECO:0000313" key="3">
    <source>
        <dbReference type="Proteomes" id="UP000460221"/>
    </source>
</evidence>
<keyword evidence="3" id="KW-1185">Reference proteome</keyword>